<evidence type="ECO:0000256" key="5">
    <source>
        <dbReference type="SAM" id="Phobius"/>
    </source>
</evidence>
<dbReference type="PROSITE" id="PS50966">
    <property type="entry name" value="ZF_SWIM"/>
    <property type="match status" value="1"/>
</dbReference>
<evidence type="ECO:0000256" key="4">
    <source>
        <dbReference type="PROSITE-ProRule" id="PRU00325"/>
    </source>
</evidence>
<keyword evidence="8" id="KW-1185">Reference proteome</keyword>
<organism evidence="7 8">
    <name type="scientific">Arachis hypogaea</name>
    <name type="common">Peanut</name>
    <dbReference type="NCBI Taxonomy" id="3818"/>
    <lineage>
        <taxon>Eukaryota</taxon>
        <taxon>Viridiplantae</taxon>
        <taxon>Streptophyta</taxon>
        <taxon>Embryophyta</taxon>
        <taxon>Tracheophyta</taxon>
        <taxon>Spermatophyta</taxon>
        <taxon>Magnoliopsida</taxon>
        <taxon>eudicotyledons</taxon>
        <taxon>Gunneridae</taxon>
        <taxon>Pentapetalae</taxon>
        <taxon>rosids</taxon>
        <taxon>fabids</taxon>
        <taxon>Fabales</taxon>
        <taxon>Fabaceae</taxon>
        <taxon>Papilionoideae</taxon>
        <taxon>50 kb inversion clade</taxon>
        <taxon>dalbergioids sensu lato</taxon>
        <taxon>Dalbergieae</taxon>
        <taxon>Pterocarpus clade</taxon>
        <taxon>Arachis</taxon>
    </lineage>
</organism>
<evidence type="ECO:0000256" key="1">
    <source>
        <dbReference type="ARBA" id="ARBA00022723"/>
    </source>
</evidence>
<keyword evidence="3" id="KW-0862">Zinc</keyword>
<dbReference type="Pfam" id="PF04434">
    <property type="entry name" value="SWIM"/>
    <property type="match status" value="1"/>
</dbReference>
<reference evidence="7 8" key="1">
    <citation type="submission" date="2019-01" db="EMBL/GenBank/DDBJ databases">
        <title>Sequencing of cultivated peanut Arachis hypogaea provides insights into genome evolution and oil improvement.</title>
        <authorList>
            <person name="Chen X."/>
        </authorList>
    </citation>
    <scope>NUCLEOTIDE SEQUENCE [LARGE SCALE GENOMIC DNA]</scope>
    <source>
        <strain evidence="8">cv. Fuhuasheng</strain>
        <tissue evidence="7">Leaves</tissue>
    </source>
</reference>
<sequence>MCVTHCDRRASIFVVDELEPFESLFWVWLMVGTCVCGLFQSLYFPCRHALATCATASIESEPYMHLVYMQEVVFKVYEAEFSPILNEKLWME</sequence>
<dbReference type="EMBL" id="SDMP01000003">
    <property type="protein sequence ID" value="RYR67854.1"/>
    <property type="molecule type" value="Genomic_DNA"/>
</dbReference>
<evidence type="ECO:0000313" key="7">
    <source>
        <dbReference type="EMBL" id="RYR67854.1"/>
    </source>
</evidence>
<evidence type="ECO:0000313" key="8">
    <source>
        <dbReference type="Proteomes" id="UP000289738"/>
    </source>
</evidence>
<dbReference type="SMART" id="SM00575">
    <property type="entry name" value="ZnF_PMZ"/>
    <property type="match status" value="1"/>
</dbReference>
<gene>
    <name evidence="7" type="ORF">Ahy_A03g014304</name>
</gene>
<protein>
    <recommendedName>
        <fullName evidence="6">SWIM-type domain-containing protein</fullName>
    </recommendedName>
</protein>
<evidence type="ECO:0000259" key="6">
    <source>
        <dbReference type="PROSITE" id="PS50966"/>
    </source>
</evidence>
<keyword evidence="5" id="KW-0472">Membrane</keyword>
<dbReference type="Proteomes" id="UP000289738">
    <property type="component" value="Chromosome A03"/>
</dbReference>
<comment type="caution">
    <text evidence="7">The sequence shown here is derived from an EMBL/GenBank/DDBJ whole genome shotgun (WGS) entry which is preliminary data.</text>
</comment>
<keyword evidence="2 4" id="KW-0863">Zinc-finger</keyword>
<name>A0A445DXC6_ARAHY</name>
<keyword evidence="1" id="KW-0479">Metal-binding</keyword>
<evidence type="ECO:0000256" key="3">
    <source>
        <dbReference type="ARBA" id="ARBA00022833"/>
    </source>
</evidence>
<dbReference type="InterPro" id="IPR006564">
    <property type="entry name" value="Znf_PMZ"/>
</dbReference>
<dbReference type="InterPro" id="IPR007527">
    <property type="entry name" value="Znf_SWIM"/>
</dbReference>
<accession>A0A445DXC6</accession>
<evidence type="ECO:0000256" key="2">
    <source>
        <dbReference type="ARBA" id="ARBA00022771"/>
    </source>
</evidence>
<proteinExistence type="predicted"/>
<dbReference type="GO" id="GO:0008270">
    <property type="term" value="F:zinc ion binding"/>
    <property type="evidence" value="ECO:0007669"/>
    <property type="project" value="UniProtKB-KW"/>
</dbReference>
<dbReference type="AlphaFoldDB" id="A0A445DXC6"/>
<keyword evidence="5" id="KW-0812">Transmembrane</keyword>
<feature type="transmembrane region" description="Helical" evidence="5">
    <location>
        <begin position="25"/>
        <end position="44"/>
    </location>
</feature>
<feature type="domain" description="SWIM-type" evidence="6">
    <location>
        <begin position="25"/>
        <end position="57"/>
    </location>
</feature>
<keyword evidence="5" id="KW-1133">Transmembrane helix</keyword>